<accession>A0A6J0PHK2</accession>
<dbReference type="Pfam" id="PF03055">
    <property type="entry name" value="RPE65"/>
    <property type="match status" value="1"/>
</dbReference>
<keyword evidence="3 7" id="KW-0223">Dioxygenase</keyword>
<dbReference type="InParanoid" id="A0A6J0PHK2"/>
<reference evidence="7" key="1">
    <citation type="submission" date="2025-08" db="UniProtKB">
        <authorList>
            <consortium name="RefSeq"/>
        </authorList>
    </citation>
    <scope>IDENTIFICATION</scope>
</reference>
<dbReference type="GO" id="GO:0010436">
    <property type="term" value="F:carotenoid dioxygenase activity"/>
    <property type="evidence" value="ECO:0007669"/>
    <property type="project" value="TreeGrafter"/>
</dbReference>
<dbReference type="RefSeq" id="XP_019705436.1">
    <property type="nucleotide sequence ID" value="XM_019849877.2"/>
</dbReference>
<keyword evidence="4 5" id="KW-0408">Iron</keyword>
<sequence length="604" mass="68112">MSSMCHSFCPQGSGRRPPIATRISHLTTSLSSSLKPFFRELQEAHTRIDVSKIIKNTSQRFLDAFVDSTFQFILQPILPSQSNFAPVDEIGDAVSITNIQGEIPADFPEGVYIRNGSNPLFGALLSTESLFGRSSNVWVEGEGMLHALSFAKDAAGQWTLSYKNRYVQSETFKLEKERNKPCFLPTIEGDSLSILAAYVLNQLRFGKINKYISNTNVFEHAGRVFSNAENHIPHEIDIYSLETYGIWDFDGTWDRPFTTHPERAPGSGELVIFGIDAKKPFFVLGVLSADGKKLMHKVDLKLARSTFCHDIGVTKMYNIILDMPLIVDLNRLVRGGPLMKFEKESYARIGVMPRYGDADSVKWFEVDPYCTFHIVNCFETGDEVVVMGCRAPESIIPGPDLGIDKYQWFSKGFKPMTKKAKCADNIFEEGYLYSRMYEWRLNMKTGGVTGRYLTGTDFSIDFPTINDHFIGLYNKYAYAQVVDSPASSICALPKYGSLAKFYLEEQVNGITELEKHYEHLVKVEHHQLGRNQFCSGAAFVSKRGDCDEDDGWIVSFVHNEDTNASQVYIIDTKSFESDPIVKITLPQRVPYGFHGTFISRSTQC</sequence>
<dbReference type="InterPro" id="IPR004294">
    <property type="entry name" value="Carotenoid_Oase"/>
</dbReference>
<evidence type="ECO:0000256" key="1">
    <source>
        <dbReference type="ARBA" id="ARBA00006787"/>
    </source>
</evidence>
<gene>
    <name evidence="7" type="primary">LOC105042989</name>
</gene>
<keyword evidence="6" id="KW-1185">Reference proteome</keyword>
<dbReference type="PANTHER" id="PTHR10543:SF145">
    <property type="entry name" value="OS09G0321200 PROTEIN"/>
    <property type="match status" value="1"/>
</dbReference>
<organism evidence="6 7">
    <name type="scientific">Elaeis guineensis var. tenera</name>
    <name type="common">Oil palm</name>
    <dbReference type="NCBI Taxonomy" id="51953"/>
    <lineage>
        <taxon>Eukaryota</taxon>
        <taxon>Viridiplantae</taxon>
        <taxon>Streptophyta</taxon>
        <taxon>Embryophyta</taxon>
        <taxon>Tracheophyta</taxon>
        <taxon>Spermatophyta</taxon>
        <taxon>Magnoliopsida</taxon>
        <taxon>Liliopsida</taxon>
        <taxon>Arecaceae</taxon>
        <taxon>Arecoideae</taxon>
        <taxon>Cocoseae</taxon>
        <taxon>Elaeidinae</taxon>
        <taxon>Elaeis</taxon>
    </lineage>
</organism>
<feature type="binding site" evidence="5">
    <location>
        <position position="373"/>
    </location>
    <ligand>
        <name>Fe cation</name>
        <dbReference type="ChEBI" id="CHEBI:24875"/>
        <note>catalytic</note>
    </ligand>
</feature>
<dbReference type="AlphaFoldDB" id="A0A6J0PHK2"/>
<keyword evidence="3 7" id="KW-0560">Oxidoreductase</keyword>
<feature type="binding site" evidence="5">
    <location>
        <position position="260"/>
    </location>
    <ligand>
        <name>Fe cation</name>
        <dbReference type="ChEBI" id="CHEBI:24875"/>
        <note>catalytic</note>
    </ligand>
</feature>
<evidence type="ECO:0000256" key="2">
    <source>
        <dbReference type="ARBA" id="ARBA00022723"/>
    </source>
</evidence>
<evidence type="ECO:0000256" key="4">
    <source>
        <dbReference type="ARBA" id="ARBA00023004"/>
    </source>
</evidence>
<dbReference type="GO" id="GO:0016121">
    <property type="term" value="P:carotene catabolic process"/>
    <property type="evidence" value="ECO:0007669"/>
    <property type="project" value="TreeGrafter"/>
</dbReference>
<comment type="cofactor">
    <cofactor evidence="5">
        <name>Fe(2+)</name>
        <dbReference type="ChEBI" id="CHEBI:29033"/>
    </cofactor>
    <text evidence="5">Binds 1 Fe(2+) ion per subunit.</text>
</comment>
<dbReference type="GeneID" id="105042989"/>
<dbReference type="SMR" id="A0A6J0PHK2"/>
<feature type="binding site" evidence="5">
    <location>
        <position position="309"/>
    </location>
    <ligand>
        <name>Fe cation</name>
        <dbReference type="ChEBI" id="CHEBI:24875"/>
        <note>catalytic</note>
    </ligand>
</feature>
<proteinExistence type="inferred from homology"/>
<dbReference type="OrthoDB" id="763867at2759"/>
<dbReference type="Proteomes" id="UP000504607">
    <property type="component" value="Chromosome 1"/>
</dbReference>
<protein>
    <submittedName>
        <fullName evidence="7">Carotenoid 9,10(9',10')-cleavage dioxygenase 1</fullName>
    </submittedName>
</protein>
<evidence type="ECO:0000313" key="6">
    <source>
        <dbReference type="Proteomes" id="UP000504607"/>
    </source>
</evidence>
<dbReference type="GO" id="GO:0009570">
    <property type="term" value="C:chloroplast stroma"/>
    <property type="evidence" value="ECO:0007669"/>
    <property type="project" value="TreeGrafter"/>
</dbReference>
<evidence type="ECO:0000256" key="3">
    <source>
        <dbReference type="ARBA" id="ARBA00022964"/>
    </source>
</evidence>
<keyword evidence="2 5" id="KW-0479">Metal-binding</keyword>
<dbReference type="GO" id="GO:0046872">
    <property type="term" value="F:metal ion binding"/>
    <property type="evidence" value="ECO:0007669"/>
    <property type="project" value="UniProtKB-KW"/>
</dbReference>
<evidence type="ECO:0000256" key="5">
    <source>
        <dbReference type="PIRSR" id="PIRSR604294-1"/>
    </source>
</evidence>
<name>A0A6J0PHK2_ELAGV</name>
<dbReference type="PANTHER" id="PTHR10543">
    <property type="entry name" value="BETA-CAROTENE DIOXYGENASE"/>
    <property type="match status" value="1"/>
</dbReference>
<feature type="binding site" evidence="5">
    <location>
        <position position="594"/>
    </location>
    <ligand>
        <name>Fe cation</name>
        <dbReference type="ChEBI" id="CHEBI:24875"/>
        <note>catalytic</note>
    </ligand>
</feature>
<comment type="similarity">
    <text evidence="1">Belongs to the carotenoid oxygenase family.</text>
</comment>
<dbReference type="KEGG" id="egu:105042989"/>
<evidence type="ECO:0000313" key="7">
    <source>
        <dbReference type="RefSeq" id="XP_019705436.1"/>
    </source>
</evidence>